<dbReference type="GO" id="GO:0016491">
    <property type="term" value="F:oxidoreductase activity"/>
    <property type="evidence" value="ECO:0007669"/>
    <property type="project" value="UniProtKB-KW"/>
</dbReference>
<comment type="similarity">
    <text evidence="1">Belongs to the nitroreductase family.</text>
</comment>
<dbReference type="PATRIC" id="fig|1560234.3.peg.1446"/>
<dbReference type="EMBL" id="JXMS01000021">
    <property type="protein sequence ID" value="OBQ46564.1"/>
    <property type="molecule type" value="Genomic_DNA"/>
</dbReference>
<dbReference type="Pfam" id="PF00881">
    <property type="entry name" value="Nitroreductase"/>
    <property type="match status" value="2"/>
</dbReference>
<evidence type="ECO:0000313" key="5">
    <source>
        <dbReference type="Proteomes" id="UP000091979"/>
    </source>
</evidence>
<evidence type="ECO:0000259" key="3">
    <source>
        <dbReference type="Pfam" id="PF00881"/>
    </source>
</evidence>
<dbReference type="STRING" id="1560234.SP90_11770"/>
<keyword evidence="2" id="KW-0560">Oxidoreductase</keyword>
<dbReference type="PANTHER" id="PTHR43673:SF10">
    <property type="entry name" value="NADH DEHYDROGENASE_NAD(P)H NITROREDUCTASE XCC3605-RELATED"/>
    <property type="match status" value="1"/>
</dbReference>
<dbReference type="PANTHER" id="PTHR43673">
    <property type="entry name" value="NAD(P)H NITROREDUCTASE YDGI-RELATED"/>
    <property type="match status" value="1"/>
</dbReference>
<comment type="caution">
    <text evidence="4">The sequence shown here is derived from an EMBL/GenBank/DDBJ whole genome shotgun (WGS) entry which is preliminary data.</text>
</comment>
<reference evidence="4 5" key="1">
    <citation type="submission" date="2015-01" db="EMBL/GenBank/DDBJ databases">
        <title>Desulfovibrio sp. JC271 draft genome sequence.</title>
        <authorList>
            <person name="Shivani Y."/>
            <person name="Subhash Y."/>
            <person name="Sasikala C."/>
            <person name="Ramana C.V."/>
        </authorList>
    </citation>
    <scope>NUCLEOTIDE SEQUENCE [LARGE SCALE GENOMIC DNA]</scope>
    <source>
        <strain evidence="4 5">JC271</strain>
    </source>
</reference>
<gene>
    <name evidence="4" type="ORF">SP90_11770</name>
</gene>
<sequence length="170" mass="18792">MSNPVLAALQERRSIRKFTDRTITRDEITAMLEAGRWAPSGKNNQPFRFIVINTDDPRMAGLADCTIYSHIVNNAPLMIGVFLDKNSLYHELKDHQSAGACIQNIMLAAHALGLGSVWLGQMMNNAEQVLDVLSLDAANYEFITFIAIGEPAQEGSSSRKPLADIMLEPF</sequence>
<evidence type="ECO:0000313" key="4">
    <source>
        <dbReference type="EMBL" id="OBQ46564.1"/>
    </source>
</evidence>
<protein>
    <submittedName>
        <fullName evidence="4">Nitroreductase</fullName>
    </submittedName>
</protein>
<dbReference type="InterPro" id="IPR000415">
    <property type="entry name" value="Nitroreductase-like"/>
</dbReference>
<dbReference type="CDD" id="cd02136">
    <property type="entry name" value="PnbA_NfnB-like"/>
    <property type="match status" value="1"/>
</dbReference>
<dbReference type="InterPro" id="IPR029479">
    <property type="entry name" value="Nitroreductase"/>
</dbReference>
<keyword evidence="5" id="KW-1185">Reference proteome</keyword>
<feature type="domain" description="Nitroreductase" evidence="3">
    <location>
        <begin position="10"/>
        <end position="56"/>
    </location>
</feature>
<name>A0A1B7XB21_9BACT</name>
<dbReference type="OrthoDB" id="9802510at2"/>
<evidence type="ECO:0000256" key="1">
    <source>
        <dbReference type="ARBA" id="ARBA00007118"/>
    </source>
</evidence>
<dbReference type="SUPFAM" id="SSF55469">
    <property type="entry name" value="FMN-dependent nitroreductase-like"/>
    <property type="match status" value="1"/>
</dbReference>
<accession>A0A1B7XB21</accession>
<dbReference type="Gene3D" id="3.40.109.10">
    <property type="entry name" value="NADH Oxidase"/>
    <property type="match status" value="1"/>
</dbReference>
<proteinExistence type="inferred from homology"/>
<dbReference type="AlphaFoldDB" id="A0A1B7XB21"/>
<dbReference type="RefSeq" id="WP_066856338.1">
    <property type="nucleotide sequence ID" value="NZ_JXMS01000021.1"/>
</dbReference>
<organism evidence="4 5">
    <name type="scientific">Halodesulfovibrio spirochaetisodalis</name>
    <dbReference type="NCBI Taxonomy" id="1560234"/>
    <lineage>
        <taxon>Bacteria</taxon>
        <taxon>Pseudomonadati</taxon>
        <taxon>Thermodesulfobacteriota</taxon>
        <taxon>Desulfovibrionia</taxon>
        <taxon>Desulfovibrionales</taxon>
        <taxon>Desulfovibrionaceae</taxon>
        <taxon>Halodesulfovibrio</taxon>
    </lineage>
</organism>
<dbReference type="Proteomes" id="UP000091979">
    <property type="component" value="Unassembled WGS sequence"/>
</dbReference>
<evidence type="ECO:0000256" key="2">
    <source>
        <dbReference type="ARBA" id="ARBA00023002"/>
    </source>
</evidence>
<feature type="domain" description="Nitroreductase" evidence="3">
    <location>
        <begin position="65"/>
        <end position="149"/>
    </location>
</feature>